<name>A0A3T2I3K2_LISMN</name>
<sequence>MIVQGKELALRNVAGKSYIVDPKDLFIFLESFREDLEKSGLKIIGKVLVSIESPINMESYEIKILAEVDKSTIGEVEGVTFQSYFLIKNMLHTRVVGDLEKRLPVTLEKMIEYVESDRKEIITPIFIVLNYVENVPYVDVYVGIDPYDE</sequence>
<dbReference type="AlphaFoldDB" id="A0A3T2I3K2"/>
<dbReference type="Proteomes" id="UP000566597">
    <property type="component" value="Unassembled WGS sequence"/>
</dbReference>
<organism evidence="1 2">
    <name type="scientific">Listeria monocytogenes</name>
    <dbReference type="NCBI Taxonomy" id="1639"/>
    <lineage>
        <taxon>Bacteria</taxon>
        <taxon>Bacillati</taxon>
        <taxon>Bacillota</taxon>
        <taxon>Bacilli</taxon>
        <taxon>Bacillales</taxon>
        <taxon>Listeriaceae</taxon>
        <taxon>Listeria</taxon>
    </lineage>
</organism>
<accession>A0A3T2I3K2</accession>
<protein>
    <submittedName>
        <fullName evidence="1">DUF5085 family protein</fullName>
    </submittedName>
</protein>
<reference evidence="1 2" key="1">
    <citation type="submission" date="2019-04" db="EMBL/GenBank/DDBJ databases">
        <authorList>
            <person name="Ashton P.M."/>
            <person name="Dallman T."/>
            <person name="Nair S."/>
            <person name="De Pinna E."/>
            <person name="Peters T."/>
            <person name="Grant K."/>
        </authorList>
    </citation>
    <scope>NUCLEOTIDE SEQUENCE [LARGE SCALE GENOMIC DNA]</scope>
    <source>
        <strain evidence="1 2">406731</strain>
    </source>
</reference>
<dbReference type="Pfam" id="PF16895">
    <property type="entry name" value="DUF5085"/>
    <property type="match status" value="1"/>
</dbReference>
<gene>
    <name evidence="1" type="ORF">D4U23_07585</name>
</gene>
<evidence type="ECO:0000313" key="2">
    <source>
        <dbReference type="Proteomes" id="UP000566597"/>
    </source>
</evidence>
<dbReference type="InterPro" id="IPR031664">
    <property type="entry name" value="DUF5085"/>
</dbReference>
<comment type="caution">
    <text evidence="1">The sequence shown here is derived from an EMBL/GenBank/DDBJ whole genome shotgun (WGS) entry which is preliminary data.</text>
</comment>
<proteinExistence type="predicted"/>
<dbReference type="RefSeq" id="WP_072225516.1">
    <property type="nucleotide sequence ID" value="NZ_CP045970.1"/>
</dbReference>
<dbReference type="EMBL" id="AABEVT010000003">
    <property type="protein sequence ID" value="EAH0252250.1"/>
    <property type="molecule type" value="Genomic_DNA"/>
</dbReference>
<evidence type="ECO:0000313" key="1">
    <source>
        <dbReference type="EMBL" id="EAH0252250.1"/>
    </source>
</evidence>